<feature type="compositionally biased region" description="Basic and acidic residues" evidence="1">
    <location>
        <begin position="36"/>
        <end position="48"/>
    </location>
</feature>
<reference evidence="2" key="2">
    <citation type="submission" date="2023-01" db="EMBL/GenBank/DDBJ databases">
        <authorList>
            <person name="Sun Q."/>
            <person name="Evtushenko L."/>
        </authorList>
    </citation>
    <scope>NUCLEOTIDE SEQUENCE</scope>
    <source>
        <strain evidence="2">VKM Ac-2007</strain>
    </source>
</reference>
<reference evidence="2" key="1">
    <citation type="journal article" date="2014" name="Int. J. Syst. Evol. Microbiol.">
        <title>Complete genome sequence of Corynebacterium casei LMG S-19264T (=DSM 44701T), isolated from a smear-ripened cheese.</title>
        <authorList>
            <consortium name="US DOE Joint Genome Institute (JGI-PGF)"/>
            <person name="Walter F."/>
            <person name="Albersmeier A."/>
            <person name="Kalinowski J."/>
            <person name="Ruckert C."/>
        </authorList>
    </citation>
    <scope>NUCLEOTIDE SEQUENCE</scope>
    <source>
        <strain evidence="2">VKM Ac-2007</strain>
    </source>
</reference>
<feature type="region of interest" description="Disordered" evidence="1">
    <location>
        <begin position="1"/>
        <end position="93"/>
    </location>
</feature>
<comment type="caution">
    <text evidence="2">The sequence shown here is derived from an EMBL/GenBank/DDBJ whole genome shotgun (WGS) entry which is preliminary data.</text>
</comment>
<protein>
    <submittedName>
        <fullName evidence="2">Uncharacterized protein</fullName>
    </submittedName>
</protein>
<name>A0A9W6MBV4_9ACTN</name>
<sequence length="93" mass="9426">MTDDREVSERPGERAPAAENPKLAEEGAKPPAPRGVDGESRVVAERSGADTSFPDRPLSADPVDVNPADAPDSGAVDPDAGQGAPKPEVGPAS</sequence>
<dbReference type="AlphaFoldDB" id="A0A9W6MBV4"/>
<keyword evidence="3" id="KW-1185">Reference proteome</keyword>
<feature type="compositionally biased region" description="Low complexity" evidence="1">
    <location>
        <begin position="60"/>
        <end position="72"/>
    </location>
</feature>
<organism evidence="2 3">
    <name type="scientific">Streptosporangium carneum</name>
    <dbReference type="NCBI Taxonomy" id="47481"/>
    <lineage>
        <taxon>Bacteria</taxon>
        <taxon>Bacillati</taxon>
        <taxon>Actinomycetota</taxon>
        <taxon>Actinomycetes</taxon>
        <taxon>Streptosporangiales</taxon>
        <taxon>Streptosporangiaceae</taxon>
        <taxon>Streptosporangium</taxon>
    </lineage>
</organism>
<evidence type="ECO:0000313" key="3">
    <source>
        <dbReference type="Proteomes" id="UP001143474"/>
    </source>
</evidence>
<dbReference type="EMBL" id="BSEV01000003">
    <property type="protein sequence ID" value="GLK08739.1"/>
    <property type="molecule type" value="Genomic_DNA"/>
</dbReference>
<evidence type="ECO:0000256" key="1">
    <source>
        <dbReference type="SAM" id="MobiDB-lite"/>
    </source>
</evidence>
<gene>
    <name evidence="2" type="ORF">GCM10017600_21440</name>
</gene>
<evidence type="ECO:0000313" key="2">
    <source>
        <dbReference type="EMBL" id="GLK08739.1"/>
    </source>
</evidence>
<accession>A0A9W6MBV4</accession>
<feature type="compositionally biased region" description="Basic and acidic residues" evidence="1">
    <location>
        <begin position="1"/>
        <end position="13"/>
    </location>
</feature>
<dbReference type="Proteomes" id="UP001143474">
    <property type="component" value="Unassembled WGS sequence"/>
</dbReference>
<proteinExistence type="predicted"/>
<dbReference type="RefSeq" id="WP_271217227.1">
    <property type="nucleotide sequence ID" value="NZ_BAAAVD010000003.1"/>
</dbReference>